<dbReference type="SUPFAM" id="SSF52540">
    <property type="entry name" value="P-loop containing nucleoside triphosphate hydrolases"/>
    <property type="match status" value="1"/>
</dbReference>
<keyword evidence="3" id="KW-1003">Cell membrane</keyword>
<dbReference type="EMBL" id="BROH01000011">
    <property type="protein sequence ID" value="GKY89302.1"/>
    <property type="molecule type" value="Genomic_DNA"/>
</dbReference>
<evidence type="ECO:0000313" key="9">
    <source>
        <dbReference type="Proteomes" id="UP001144205"/>
    </source>
</evidence>
<protein>
    <submittedName>
        <fullName evidence="8">Conjugal transfer protein TraG</fullName>
    </submittedName>
</protein>
<dbReference type="Pfam" id="PF02534">
    <property type="entry name" value="T4SS-DNA_transf"/>
    <property type="match status" value="1"/>
</dbReference>
<evidence type="ECO:0000256" key="7">
    <source>
        <dbReference type="SAM" id="Phobius"/>
    </source>
</evidence>
<organism evidence="8 9">
    <name type="scientific">Sinisalibacter aestuarii</name>
    <dbReference type="NCBI Taxonomy" id="2949426"/>
    <lineage>
        <taxon>Bacteria</taxon>
        <taxon>Pseudomonadati</taxon>
        <taxon>Pseudomonadota</taxon>
        <taxon>Alphaproteobacteria</taxon>
        <taxon>Rhodobacterales</taxon>
        <taxon>Roseobacteraceae</taxon>
        <taxon>Sinisalibacter</taxon>
    </lineage>
</organism>
<evidence type="ECO:0000256" key="6">
    <source>
        <dbReference type="ARBA" id="ARBA00023136"/>
    </source>
</evidence>
<sequence>MREQRQPNPLGKLLGGGSIIAISAALGRATGASSDPISAAYSGFMLLAGIWLVASGTLDLIRKIALRIARKRAQKPTGVYGEAKLATPQDCVDAGLTMPNGLFLGLLRGIPIFFNGKAHLITVAPARQGKGVTVVIPNLLHYSGSVFVTDPKGELAAVTARHRRKRFGQKIVYLNPWGLHGLPRHRYNPLQPLIEMEADPRRHHELGDAARALALQLIPEPAGGDKNQYFRDASRNLLEGLILYLVTRGRPERCTLPELWRLVKNTELLEMTFIAMSQSDALDGIVAAYGQEFLSQFEDSPKQFTDFRTGVSNALQIFRPGGLLADAVSGSDVTLQDLKTESTTVYVMIPAERIADYGVWLGLVTKHAINAVATGRRGEEVLFLLDEFANMGKIAGLSEALTLLPGYGVRVWAIVQDLSHLSQVYGRETANIILSQSEVKQFFSVQDLDLAQRLSKQMGEQSIVTRSYNLGQPDDDELSISVSERGVSLMLPQDIMGLPDSHQLLFVKSAPPVLAEKVPYWDVSPWAEWADQNPMEGDHPRGRKPRLRLRYTIKGGKHD</sequence>
<keyword evidence="6 7" id="KW-0472">Membrane</keyword>
<feature type="transmembrane region" description="Helical" evidence="7">
    <location>
        <begin position="39"/>
        <end position="61"/>
    </location>
</feature>
<keyword evidence="5 7" id="KW-1133">Transmembrane helix</keyword>
<dbReference type="CDD" id="cd01127">
    <property type="entry name" value="TrwB_TraG_TraD_VirD4"/>
    <property type="match status" value="2"/>
</dbReference>
<comment type="subcellular location">
    <subcellularLocation>
        <location evidence="1">Cell membrane</location>
        <topology evidence="1">Multi-pass membrane protein</topology>
    </subcellularLocation>
</comment>
<evidence type="ECO:0000256" key="1">
    <source>
        <dbReference type="ARBA" id="ARBA00004651"/>
    </source>
</evidence>
<dbReference type="PANTHER" id="PTHR37937:SF1">
    <property type="entry name" value="CONJUGATIVE TRANSFER: DNA TRANSPORT"/>
    <property type="match status" value="1"/>
</dbReference>
<comment type="caution">
    <text evidence="8">The sequence shown here is derived from an EMBL/GenBank/DDBJ whole genome shotgun (WGS) entry which is preliminary data.</text>
</comment>
<dbReference type="PANTHER" id="PTHR37937">
    <property type="entry name" value="CONJUGATIVE TRANSFER: DNA TRANSPORT"/>
    <property type="match status" value="1"/>
</dbReference>
<dbReference type="RefSeq" id="WP_281843332.1">
    <property type="nucleotide sequence ID" value="NZ_BROH01000011.1"/>
</dbReference>
<evidence type="ECO:0000256" key="3">
    <source>
        <dbReference type="ARBA" id="ARBA00022475"/>
    </source>
</evidence>
<keyword evidence="4 7" id="KW-0812">Transmembrane</keyword>
<name>A0ABQ5LYW7_9RHOB</name>
<evidence type="ECO:0000256" key="4">
    <source>
        <dbReference type="ARBA" id="ARBA00022692"/>
    </source>
</evidence>
<dbReference type="Proteomes" id="UP001144205">
    <property type="component" value="Unassembled WGS sequence"/>
</dbReference>
<dbReference type="InterPro" id="IPR027417">
    <property type="entry name" value="P-loop_NTPase"/>
</dbReference>
<keyword evidence="9" id="KW-1185">Reference proteome</keyword>
<proteinExistence type="inferred from homology"/>
<dbReference type="InterPro" id="IPR051539">
    <property type="entry name" value="T4SS-coupling_protein"/>
</dbReference>
<accession>A0ABQ5LYW7</accession>
<reference evidence="8" key="1">
    <citation type="journal article" date="2023" name="Int. J. Syst. Evol. Microbiol.">
        <title>Sinisalibacter aestuarii sp. nov., isolated from estuarine sediment of the Arakawa River.</title>
        <authorList>
            <person name="Arafat S.T."/>
            <person name="Hirano S."/>
            <person name="Sato A."/>
            <person name="Takeuchi K."/>
            <person name="Yasuda T."/>
            <person name="Terahara T."/>
            <person name="Hamada M."/>
            <person name="Kobayashi T."/>
        </authorList>
    </citation>
    <scope>NUCLEOTIDE SEQUENCE</scope>
    <source>
        <strain evidence="8">B-399</strain>
    </source>
</reference>
<gene>
    <name evidence="8" type="primary">traG</name>
    <name evidence="8" type="ORF">STA1M1_31710</name>
</gene>
<dbReference type="InterPro" id="IPR003688">
    <property type="entry name" value="TraG/VirD4"/>
</dbReference>
<comment type="similarity">
    <text evidence="2">Belongs to the VirD4/TraG family.</text>
</comment>
<evidence type="ECO:0000256" key="5">
    <source>
        <dbReference type="ARBA" id="ARBA00022989"/>
    </source>
</evidence>
<evidence type="ECO:0000313" key="8">
    <source>
        <dbReference type="EMBL" id="GKY89302.1"/>
    </source>
</evidence>
<dbReference type="Gene3D" id="3.40.50.300">
    <property type="entry name" value="P-loop containing nucleotide triphosphate hydrolases"/>
    <property type="match status" value="1"/>
</dbReference>
<evidence type="ECO:0000256" key="2">
    <source>
        <dbReference type="ARBA" id="ARBA00008806"/>
    </source>
</evidence>